<evidence type="ECO:0000256" key="1">
    <source>
        <dbReference type="ARBA" id="ARBA00005536"/>
    </source>
</evidence>
<reference evidence="3 4" key="1">
    <citation type="journal article" date="2014" name="PLoS ONE">
        <title>Global Analysis of Gene Expression Profiles in Physic Nut (Jatropha curcas L.) Seedlings Exposed to Salt Stress.</title>
        <authorList>
            <person name="Zhang L."/>
            <person name="Zhang C."/>
            <person name="Wu P."/>
            <person name="Chen Y."/>
            <person name="Li M."/>
            <person name="Jiang H."/>
            <person name="Wu G."/>
        </authorList>
    </citation>
    <scope>NUCLEOTIDE SEQUENCE [LARGE SCALE GENOMIC DNA]</scope>
    <source>
        <strain evidence="4">cv. GZQX0401</strain>
        <tissue evidence="3">Young leaves</tissue>
    </source>
</reference>
<feature type="compositionally biased region" description="Polar residues" evidence="2">
    <location>
        <begin position="437"/>
        <end position="447"/>
    </location>
</feature>
<feature type="compositionally biased region" description="Low complexity" evidence="2">
    <location>
        <begin position="242"/>
        <end position="257"/>
    </location>
</feature>
<dbReference type="InterPro" id="IPR005061">
    <property type="entry name" value="Ist1"/>
</dbReference>
<feature type="compositionally biased region" description="Acidic residues" evidence="2">
    <location>
        <begin position="657"/>
        <end position="668"/>
    </location>
</feature>
<proteinExistence type="inferred from homology"/>
<keyword evidence="4" id="KW-1185">Reference proteome</keyword>
<dbReference type="KEGG" id="jcu:105637790"/>
<feature type="compositionally biased region" description="Polar residues" evidence="2">
    <location>
        <begin position="1028"/>
        <end position="1039"/>
    </location>
</feature>
<accession>A0A067KFK7</accession>
<protein>
    <recommendedName>
        <fullName evidence="5">IST1-like protein</fullName>
    </recommendedName>
</protein>
<feature type="region of interest" description="Disordered" evidence="2">
    <location>
        <begin position="223"/>
        <end position="257"/>
    </location>
</feature>
<feature type="compositionally biased region" description="Polar residues" evidence="2">
    <location>
        <begin position="937"/>
        <end position="956"/>
    </location>
</feature>
<feature type="compositionally biased region" description="Basic and acidic residues" evidence="2">
    <location>
        <begin position="1040"/>
        <end position="1074"/>
    </location>
</feature>
<dbReference type="STRING" id="180498.A0A067KFK7"/>
<dbReference type="Proteomes" id="UP000027138">
    <property type="component" value="Unassembled WGS sequence"/>
</dbReference>
<feature type="compositionally biased region" description="Low complexity" evidence="2">
    <location>
        <begin position="422"/>
        <end position="436"/>
    </location>
</feature>
<feature type="compositionally biased region" description="Low complexity" evidence="2">
    <location>
        <begin position="824"/>
        <end position="834"/>
    </location>
</feature>
<feature type="compositionally biased region" description="Low complexity" evidence="2">
    <location>
        <begin position="1086"/>
        <end position="1105"/>
    </location>
</feature>
<dbReference type="PANTHER" id="PTHR12161:SF13">
    <property type="entry name" value="REGULATOR OF VPS4 ACTIVITY IN THE MVB PATHWAY PROTEIN"/>
    <property type="match status" value="1"/>
</dbReference>
<dbReference type="Gene3D" id="1.20.1260.60">
    <property type="entry name" value="Vacuolar protein sorting-associated protein Ist1"/>
    <property type="match status" value="1"/>
</dbReference>
<feature type="compositionally biased region" description="Polar residues" evidence="2">
    <location>
        <begin position="875"/>
        <end position="884"/>
    </location>
</feature>
<evidence type="ECO:0000313" key="4">
    <source>
        <dbReference type="Proteomes" id="UP000027138"/>
    </source>
</evidence>
<evidence type="ECO:0008006" key="5">
    <source>
        <dbReference type="Google" id="ProtNLM"/>
    </source>
</evidence>
<sequence length="1138" mass="126072">MLHRSFKPGKCKTALKLAVSRIKLLKNKRDSQVKHLKRELAQLLDSGQDQTARIRVEHVVREEKTMAAYDLIEIYCELIVARLPIIESQKNCPIDLKEAISSVIFASPRCADIPELMDVRKHFTAKYGKEFVSAAVELRPDCGVSRLLVEKLSAKAPDGPTKIKVLSAIAEEHDVKWDPTSFGEKEMKPPEDLLNGPSTFQQVSKMHVDPPNVQELHNIVEKEHPNIRAPSKQYEKPGAPVNSHGSNSISSSHFQNVSSTAAATNKAIQFDSSHYDPRPLGTGSEEMEFRHSHAVEQSGFSAGRQSWNMEFKDATTAAQAAAESAERASMAARAAAELSSQGRMSRQHSTESNKSSAFRPRDEGLHNYASSRLQSEHLAKDAVNNTSQRSFNSGRSHEQSAENEQNDLEGLTERFYNLRASNKSSQLASSKSNNSSVDNHPQVSDFQISDRHSRKASFELGRSDLLGEEYIERESSESEKEFVSEVHDEMSCHHVHDFEELSIRNQSSSVPSRSYSKISSDDYNASSSFSHQKNEPFIFHEGEFQSSAKETNSFDNAAVVFDDFYSDNDEFKFDEKDKHYGLDSGSYYSSEGRKSSSHLLENKSAMSPRLSMEKTLGKSSSQSPFASEWHSSSVFSEGLVSDTVPSQADDLLPMTFDDSDGPSSESEEQLDKPKLVGSTNTSSFPQSPHSVGSSLAVKENVESNRKTFPQPSAFDSDVGIHSVRNQDAETLMKLSHGYQSNSHDNDSLQAPGFLPVRNDVQGYLSLDISEEAKPIKESSSESGNELNFGLLTGGLRNKGYRHPPYRKNASGKFAASKQAEEGNSTSKRSSSFSSDAHDQEPQNQIVEPKVSKKSSLGISVPYSDAGRDDSDEELAQQTISSAQVPNIREAGTDVNKRSGLKSYFDSDNSNFEDDLPKQTVTSKIHSGPGFSRRTKAFPSNSEKNSYSNSRIPSESSRAAEYAVEQKPTSFSSYDTEILVKPPQTRSSNYWGSSEQQVRSEEQPPSKLNSQSKRSTYEESSSRRSYSTDNQQNHSSQFKSSDYRGTSEQRRPAEPSKSIPESKRFSREESMKSSSREQPSNPPSRTASSSGAESAKSSSSHGNAPSRENSINKASHVHPKLPDYDTLTAHLLSLRQNRQ</sequence>
<feature type="region of interest" description="Disordered" evidence="2">
    <location>
        <begin position="387"/>
        <end position="406"/>
    </location>
</feature>
<feature type="region of interest" description="Disordered" evidence="2">
    <location>
        <begin position="331"/>
        <end position="362"/>
    </location>
</feature>
<dbReference type="FunFam" id="1.20.1260.60:FF:000003">
    <property type="entry name" value="IST1-like protein isoform A"/>
    <property type="match status" value="1"/>
</dbReference>
<gene>
    <name evidence="3" type="ORF">JCGZ_07319</name>
</gene>
<dbReference type="AlphaFoldDB" id="A0A067KFK7"/>
<feature type="compositionally biased region" description="Polar residues" evidence="2">
    <location>
        <begin position="677"/>
        <end position="693"/>
    </location>
</feature>
<feature type="region of interest" description="Disordered" evidence="2">
    <location>
        <begin position="640"/>
        <end position="719"/>
    </location>
</feature>
<dbReference type="PANTHER" id="PTHR12161">
    <property type="entry name" value="IST1 FAMILY MEMBER"/>
    <property type="match status" value="1"/>
</dbReference>
<feature type="compositionally biased region" description="Polar residues" evidence="2">
    <location>
        <begin position="983"/>
        <end position="996"/>
    </location>
</feature>
<organism evidence="3 4">
    <name type="scientific">Jatropha curcas</name>
    <name type="common">Barbados nut</name>
    <dbReference type="NCBI Taxonomy" id="180498"/>
    <lineage>
        <taxon>Eukaryota</taxon>
        <taxon>Viridiplantae</taxon>
        <taxon>Streptophyta</taxon>
        <taxon>Embryophyta</taxon>
        <taxon>Tracheophyta</taxon>
        <taxon>Spermatophyta</taxon>
        <taxon>Magnoliopsida</taxon>
        <taxon>eudicotyledons</taxon>
        <taxon>Gunneridae</taxon>
        <taxon>Pentapetalae</taxon>
        <taxon>rosids</taxon>
        <taxon>fabids</taxon>
        <taxon>Malpighiales</taxon>
        <taxon>Euphorbiaceae</taxon>
        <taxon>Crotonoideae</taxon>
        <taxon>Jatropheae</taxon>
        <taxon>Jatropha</taxon>
    </lineage>
</organism>
<dbReference type="OrthoDB" id="29853at2759"/>
<evidence type="ECO:0000313" key="3">
    <source>
        <dbReference type="EMBL" id="KDP33748.1"/>
    </source>
</evidence>
<name>A0A067KFK7_JATCU</name>
<comment type="similarity">
    <text evidence="1">Belongs to the IST1 family.</text>
</comment>
<dbReference type="Pfam" id="PF03398">
    <property type="entry name" value="Ist1"/>
    <property type="match status" value="1"/>
</dbReference>
<evidence type="ECO:0000256" key="2">
    <source>
        <dbReference type="SAM" id="MobiDB-lite"/>
    </source>
</evidence>
<dbReference type="GO" id="GO:0015031">
    <property type="term" value="P:protein transport"/>
    <property type="evidence" value="ECO:0007669"/>
    <property type="project" value="InterPro"/>
</dbReference>
<dbReference type="InterPro" id="IPR042277">
    <property type="entry name" value="IST1-like"/>
</dbReference>
<dbReference type="EMBL" id="KK914539">
    <property type="protein sequence ID" value="KDP33748.1"/>
    <property type="molecule type" value="Genomic_DNA"/>
</dbReference>
<feature type="region of interest" description="Disordered" evidence="2">
    <location>
        <begin position="576"/>
        <end position="626"/>
    </location>
</feature>
<feature type="region of interest" description="Disordered" evidence="2">
    <location>
        <begin position="773"/>
        <end position="1121"/>
    </location>
</feature>
<feature type="compositionally biased region" description="Polar residues" evidence="2">
    <location>
        <begin position="617"/>
        <end position="626"/>
    </location>
</feature>
<feature type="region of interest" description="Disordered" evidence="2">
    <location>
        <begin position="422"/>
        <end position="451"/>
    </location>
</feature>